<evidence type="ECO:0000313" key="1">
    <source>
        <dbReference type="EMBL" id="KAE8342565.1"/>
    </source>
</evidence>
<accession>A0A5N6YAQ6</accession>
<proteinExistence type="predicted"/>
<name>A0A5N6YAQ6_9EURO</name>
<dbReference type="Proteomes" id="UP000325558">
    <property type="component" value="Unassembled WGS sequence"/>
</dbReference>
<dbReference type="AlphaFoldDB" id="A0A5N6YAQ6"/>
<dbReference type="EMBL" id="ML737134">
    <property type="protein sequence ID" value="KAE8342565.1"/>
    <property type="molecule type" value="Genomic_DNA"/>
</dbReference>
<protein>
    <submittedName>
        <fullName evidence="1">Uncharacterized protein</fullName>
    </submittedName>
</protein>
<dbReference type="OrthoDB" id="3832365at2759"/>
<organism evidence="1">
    <name type="scientific">Aspergillus arachidicola</name>
    <dbReference type="NCBI Taxonomy" id="656916"/>
    <lineage>
        <taxon>Eukaryota</taxon>
        <taxon>Fungi</taxon>
        <taxon>Dikarya</taxon>
        <taxon>Ascomycota</taxon>
        <taxon>Pezizomycotina</taxon>
        <taxon>Eurotiomycetes</taxon>
        <taxon>Eurotiomycetidae</taxon>
        <taxon>Eurotiales</taxon>
        <taxon>Aspergillaceae</taxon>
        <taxon>Aspergillus</taxon>
        <taxon>Aspergillus subgen. Circumdati</taxon>
    </lineage>
</organism>
<reference evidence="1" key="1">
    <citation type="submission" date="2019-04" db="EMBL/GenBank/DDBJ databases">
        <title>Friends and foes A comparative genomics study of 23 Aspergillus species from section Flavi.</title>
        <authorList>
            <consortium name="DOE Joint Genome Institute"/>
            <person name="Kjaerbolling I."/>
            <person name="Vesth T."/>
            <person name="Frisvad J.C."/>
            <person name="Nybo J.L."/>
            <person name="Theobald S."/>
            <person name="Kildgaard S."/>
            <person name="Isbrandt T."/>
            <person name="Kuo A."/>
            <person name="Sato A."/>
            <person name="Lyhne E.K."/>
            <person name="Kogle M.E."/>
            <person name="Wiebenga A."/>
            <person name="Kun R.S."/>
            <person name="Lubbers R.J."/>
            <person name="Makela M.R."/>
            <person name="Barry K."/>
            <person name="Chovatia M."/>
            <person name="Clum A."/>
            <person name="Daum C."/>
            <person name="Haridas S."/>
            <person name="He G."/>
            <person name="LaButti K."/>
            <person name="Lipzen A."/>
            <person name="Mondo S."/>
            <person name="Riley R."/>
            <person name="Salamov A."/>
            <person name="Simmons B.A."/>
            <person name="Magnuson J.K."/>
            <person name="Henrissat B."/>
            <person name="Mortensen U.H."/>
            <person name="Larsen T.O."/>
            <person name="Devries R.P."/>
            <person name="Grigoriev I.V."/>
            <person name="Machida M."/>
            <person name="Baker S.E."/>
            <person name="Andersen M.R."/>
        </authorList>
    </citation>
    <scope>NUCLEOTIDE SEQUENCE</scope>
    <source>
        <strain evidence="1">CBS 117612</strain>
    </source>
</reference>
<sequence length="117" mass="12918">MSDESEKSEVYNVKEINIASPPKYCKSFEKNWAGVSFKGYIDTASLDIVVDSTLGGARTGLVSGSIKDDVVQDVRLESVNGQVVFYLKNGGEIWVRGGLRFTNGNIFNTEDRITDIF</sequence>
<gene>
    <name evidence="1" type="ORF">BDV24DRAFT_162456</name>
</gene>